<keyword evidence="1" id="KW-0472">Membrane</keyword>
<dbReference type="EMBL" id="LR796947">
    <property type="protein sequence ID" value="CAB4177311.1"/>
    <property type="molecule type" value="Genomic_DNA"/>
</dbReference>
<feature type="transmembrane region" description="Helical" evidence="1">
    <location>
        <begin position="22"/>
        <end position="41"/>
    </location>
</feature>
<sequence length="74" mass="8664">MSQHGKLRSDYKGDKMYLNTETLIAVMIALTTSIAVIAMSFSEHRRLLNKYNNLKNDLHWIRKDCKNNHVEVPF</sequence>
<accession>A0A6J5Q744</accession>
<name>A0A6J5Q744_9CAUD</name>
<protein>
    <recommendedName>
        <fullName evidence="3">Col_cuticle_N domain-containing protein</fullName>
    </recommendedName>
</protein>
<keyword evidence="1" id="KW-0812">Transmembrane</keyword>
<evidence type="ECO:0000256" key="1">
    <source>
        <dbReference type="SAM" id="Phobius"/>
    </source>
</evidence>
<keyword evidence="1" id="KW-1133">Transmembrane helix</keyword>
<evidence type="ECO:0000313" key="2">
    <source>
        <dbReference type="EMBL" id="CAB4177311.1"/>
    </source>
</evidence>
<organism evidence="2">
    <name type="scientific">uncultured Caudovirales phage</name>
    <dbReference type="NCBI Taxonomy" id="2100421"/>
    <lineage>
        <taxon>Viruses</taxon>
        <taxon>Duplodnaviria</taxon>
        <taxon>Heunggongvirae</taxon>
        <taxon>Uroviricota</taxon>
        <taxon>Caudoviricetes</taxon>
        <taxon>Peduoviridae</taxon>
        <taxon>Maltschvirus</taxon>
        <taxon>Maltschvirus maltsch</taxon>
    </lineage>
</organism>
<evidence type="ECO:0008006" key="3">
    <source>
        <dbReference type="Google" id="ProtNLM"/>
    </source>
</evidence>
<proteinExistence type="predicted"/>
<gene>
    <name evidence="2" type="ORF">UFOVP999_27</name>
</gene>
<reference evidence="2" key="1">
    <citation type="submission" date="2020-05" db="EMBL/GenBank/DDBJ databases">
        <authorList>
            <person name="Chiriac C."/>
            <person name="Salcher M."/>
            <person name="Ghai R."/>
            <person name="Kavagutti S V."/>
        </authorList>
    </citation>
    <scope>NUCLEOTIDE SEQUENCE</scope>
</reference>